<proteinExistence type="predicted"/>
<dbReference type="InterPro" id="IPR001173">
    <property type="entry name" value="Glyco_trans_2-like"/>
</dbReference>
<dbReference type="Pfam" id="PF00535">
    <property type="entry name" value="Glycos_transf_2"/>
    <property type="match status" value="1"/>
</dbReference>
<evidence type="ECO:0000313" key="2">
    <source>
        <dbReference type="EMBL" id="MBD1431822.1"/>
    </source>
</evidence>
<organism evidence="2 3">
    <name type="scientific">Sphingobacterium micropteri</name>
    <dbReference type="NCBI Taxonomy" id="2763501"/>
    <lineage>
        <taxon>Bacteria</taxon>
        <taxon>Pseudomonadati</taxon>
        <taxon>Bacteroidota</taxon>
        <taxon>Sphingobacteriia</taxon>
        <taxon>Sphingobacteriales</taxon>
        <taxon>Sphingobacteriaceae</taxon>
        <taxon>Sphingobacterium</taxon>
    </lineage>
</organism>
<dbReference type="CDD" id="cd06433">
    <property type="entry name" value="GT_2_WfgS_like"/>
    <property type="match status" value="1"/>
</dbReference>
<accession>A0ABR7YKG6</accession>
<keyword evidence="3" id="KW-1185">Reference proteome</keyword>
<comment type="caution">
    <text evidence="2">The sequence shown here is derived from an EMBL/GenBank/DDBJ whole genome shotgun (WGS) entry which is preliminary data.</text>
</comment>
<dbReference type="EMBL" id="JACOIK010000002">
    <property type="protein sequence ID" value="MBD1431822.1"/>
    <property type="molecule type" value="Genomic_DNA"/>
</dbReference>
<evidence type="ECO:0000259" key="1">
    <source>
        <dbReference type="Pfam" id="PF00535"/>
    </source>
</evidence>
<dbReference type="PANTHER" id="PTHR22916:SF67">
    <property type="entry name" value="COLANIC ACID BIOSYNTHESIS GLYCOSYL TRANSFERASE WCAE-RELATED"/>
    <property type="match status" value="1"/>
</dbReference>
<feature type="domain" description="Glycosyltransferase 2-like" evidence="1">
    <location>
        <begin position="6"/>
        <end position="132"/>
    </location>
</feature>
<evidence type="ECO:0000313" key="3">
    <source>
        <dbReference type="Proteomes" id="UP000602759"/>
    </source>
</evidence>
<protein>
    <submittedName>
        <fullName evidence="2">Glycosyltransferase</fullName>
    </submittedName>
</protein>
<dbReference type="InterPro" id="IPR029044">
    <property type="entry name" value="Nucleotide-diphossugar_trans"/>
</dbReference>
<dbReference type="SUPFAM" id="SSF53448">
    <property type="entry name" value="Nucleotide-diphospho-sugar transferases"/>
    <property type="match status" value="1"/>
</dbReference>
<reference evidence="2 3" key="1">
    <citation type="submission" date="2020-08" db="EMBL/GenBank/DDBJ databases">
        <title>Sphingobacterium sp. DN00404 isolated from aquaculture water.</title>
        <authorList>
            <person name="Zhang M."/>
        </authorList>
    </citation>
    <scope>NUCLEOTIDE SEQUENCE [LARGE SCALE GENOMIC DNA]</scope>
    <source>
        <strain evidence="2 3">DN00404</strain>
    </source>
</reference>
<dbReference type="RefSeq" id="WP_190992845.1">
    <property type="nucleotide sequence ID" value="NZ_JACOIK010000002.1"/>
</dbReference>
<dbReference type="PANTHER" id="PTHR22916">
    <property type="entry name" value="GLYCOSYLTRANSFERASE"/>
    <property type="match status" value="1"/>
</dbReference>
<dbReference type="Gene3D" id="3.90.550.10">
    <property type="entry name" value="Spore Coat Polysaccharide Biosynthesis Protein SpsA, Chain A"/>
    <property type="match status" value="1"/>
</dbReference>
<dbReference type="Proteomes" id="UP000602759">
    <property type="component" value="Unassembled WGS sequence"/>
</dbReference>
<gene>
    <name evidence="2" type="ORF">H8B06_03210</name>
</gene>
<name>A0ABR7YKG6_9SPHI</name>
<sequence length="247" mass="28186">MNLKISIITVCWNSAATIEKTIQSVASQTYGNIEYIIVDGKSKDTTLDIVKKYPDTVTNWVSEQDKGLYDAMNKGIKMATGDYICIVNADDTFADDTVIQRIAEFLQTNPVDASIGDIVQHKEDGKIIREYGAKKWSPEKLKIGFMPPHPAIFFKKQLFDRLGYYAIDFKIAADYELIIRYFLKNSISWKYSGITTHKMLVGGVSSSGWKSYKKVSEEIKKALRMNDVVFSPFRIDTRVVWKMLDFI</sequence>